<dbReference type="EMBL" id="CAJVPQ010000343">
    <property type="protein sequence ID" value="CAG8473017.1"/>
    <property type="molecule type" value="Genomic_DNA"/>
</dbReference>
<sequence length="139" mass="16408">EAFQDNDADRTEIENVYTKMKKDFMWKLSSGKLVEEELYNIGKKLEFEHAIHSFIIDTEDEIIKQHFSKYELDEIDDAPIPEVPDLPQSVIEYLNKFINITSTKEVRSIINKQDDRSEAGYDSSIYHDLDYIRFAFYAL</sequence>
<reference evidence="1" key="1">
    <citation type="submission" date="2021-06" db="EMBL/GenBank/DDBJ databases">
        <authorList>
            <person name="Kallberg Y."/>
            <person name="Tangrot J."/>
            <person name="Rosling A."/>
        </authorList>
    </citation>
    <scope>NUCLEOTIDE SEQUENCE</scope>
    <source>
        <strain evidence="1">UK204</strain>
    </source>
</reference>
<dbReference type="Proteomes" id="UP000789570">
    <property type="component" value="Unassembled WGS sequence"/>
</dbReference>
<comment type="caution">
    <text evidence="1">The sequence shown here is derived from an EMBL/GenBank/DDBJ whole genome shotgun (WGS) entry which is preliminary data.</text>
</comment>
<proteinExistence type="predicted"/>
<organism evidence="1 2">
    <name type="scientific">Funneliformis caledonium</name>
    <dbReference type="NCBI Taxonomy" id="1117310"/>
    <lineage>
        <taxon>Eukaryota</taxon>
        <taxon>Fungi</taxon>
        <taxon>Fungi incertae sedis</taxon>
        <taxon>Mucoromycota</taxon>
        <taxon>Glomeromycotina</taxon>
        <taxon>Glomeromycetes</taxon>
        <taxon>Glomerales</taxon>
        <taxon>Glomeraceae</taxon>
        <taxon>Funneliformis</taxon>
    </lineage>
</organism>
<name>A0A9N8Z304_9GLOM</name>
<accession>A0A9N8Z304</accession>
<keyword evidence="2" id="KW-1185">Reference proteome</keyword>
<protein>
    <submittedName>
        <fullName evidence="1">8310_t:CDS:1</fullName>
    </submittedName>
</protein>
<dbReference type="AlphaFoldDB" id="A0A9N8Z304"/>
<gene>
    <name evidence="1" type="ORF">FCALED_LOCUS2320</name>
</gene>
<feature type="non-terminal residue" evidence="1">
    <location>
        <position position="139"/>
    </location>
</feature>
<evidence type="ECO:0000313" key="1">
    <source>
        <dbReference type="EMBL" id="CAG8473017.1"/>
    </source>
</evidence>
<evidence type="ECO:0000313" key="2">
    <source>
        <dbReference type="Proteomes" id="UP000789570"/>
    </source>
</evidence>
<dbReference type="OrthoDB" id="2427805at2759"/>